<dbReference type="SUPFAM" id="SSF54427">
    <property type="entry name" value="NTF2-like"/>
    <property type="match status" value="1"/>
</dbReference>
<accession>L8GW92</accession>
<organism evidence="1 2">
    <name type="scientific">Acanthamoeba castellanii (strain ATCC 30010 / Neff)</name>
    <dbReference type="NCBI Taxonomy" id="1257118"/>
    <lineage>
        <taxon>Eukaryota</taxon>
        <taxon>Amoebozoa</taxon>
        <taxon>Discosea</taxon>
        <taxon>Longamoebia</taxon>
        <taxon>Centramoebida</taxon>
        <taxon>Acanthamoebidae</taxon>
        <taxon>Acanthamoeba</taxon>
    </lineage>
</organism>
<dbReference type="RefSeq" id="XP_004339200.1">
    <property type="nucleotide sequence ID" value="XM_004339152.1"/>
</dbReference>
<dbReference type="EMBL" id="KB007974">
    <property type="protein sequence ID" value="ELR17187.1"/>
    <property type="molecule type" value="Genomic_DNA"/>
</dbReference>
<dbReference type="InterPro" id="IPR032710">
    <property type="entry name" value="NTF2-like_dom_sf"/>
</dbReference>
<name>L8GW92_ACACF</name>
<dbReference type="KEGG" id="acan:ACA1_058430"/>
<evidence type="ECO:0000313" key="1">
    <source>
        <dbReference type="EMBL" id="ELR17187.1"/>
    </source>
</evidence>
<gene>
    <name evidence="1" type="ORF">ACA1_058430</name>
</gene>
<sequence length="151" mass="17085">MDDVCAELGRLSNEIDALVYETEGLGAPLQVNQVDWDKVQTYLAPNFTWNDYSAFGSRGNYSDYQAYWEALNMANSQWALQNVSTEQWVSCDPVALRGMSQWRETFASTADPTRQEVSTSIYTIEFDSDLKATRQAYWTSGNIANLVRGQP</sequence>
<protein>
    <submittedName>
        <fullName evidence="1">Uncharacterized protein</fullName>
    </submittedName>
</protein>
<evidence type="ECO:0000313" key="2">
    <source>
        <dbReference type="Proteomes" id="UP000011083"/>
    </source>
</evidence>
<dbReference type="Proteomes" id="UP000011083">
    <property type="component" value="Unassembled WGS sequence"/>
</dbReference>
<dbReference type="VEuPathDB" id="AmoebaDB:ACA1_058430"/>
<proteinExistence type="predicted"/>
<reference evidence="1 2" key="1">
    <citation type="journal article" date="2013" name="Genome Biol.">
        <title>Genome of Acanthamoeba castellanii highlights extensive lateral gene transfer and early evolution of tyrosine kinase signaling.</title>
        <authorList>
            <person name="Clarke M."/>
            <person name="Lohan A.J."/>
            <person name="Liu B."/>
            <person name="Lagkouvardos I."/>
            <person name="Roy S."/>
            <person name="Zafar N."/>
            <person name="Bertelli C."/>
            <person name="Schilde C."/>
            <person name="Kianianmomeni A."/>
            <person name="Burglin T.R."/>
            <person name="Frech C."/>
            <person name="Turcotte B."/>
            <person name="Kopec K.O."/>
            <person name="Synnott J.M."/>
            <person name="Choo C."/>
            <person name="Paponov I."/>
            <person name="Finkler A."/>
            <person name="Soon Heng Tan C."/>
            <person name="Hutchins A.P."/>
            <person name="Weinmeier T."/>
            <person name="Rattei T."/>
            <person name="Chu J.S."/>
            <person name="Gimenez G."/>
            <person name="Irimia M."/>
            <person name="Rigden D.J."/>
            <person name="Fitzpatrick D.A."/>
            <person name="Lorenzo-Morales J."/>
            <person name="Bateman A."/>
            <person name="Chiu C.H."/>
            <person name="Tang P."/>
            <person name="Hegemann P."/>
            <person name="Fromm H."/>
            <person name="Raoult D."/>
            <person name="Greub G."/>
            <person name="Miranda-Saavedra D."/>
            <person name="Chen N."/>
            <person name="Nash P."/>
            <person name="Ginger M.L."/>
            <person name="Horn M."/>
            <person name="Schaap P."/>
            <person name="Caler L."/>
            <person name="Loftus B."/>
        </authorList>
    </citation>
    <scope>NUCLEOTIDE SEQUENCE [LARGE SCALE GENOMIC DNA]</scope>
    <source>
        <strain evidence="1 2">Neff</strain>
    </source>
</reference>
<dbReference type="GeneID" id="14918531"/>
<dbReference type="AlphaFoldDB" id="L8GW92"/>
<keyword evidence="2" id="KW-1185">Reference proteome</keyword>